<dbReference type="InterPro" id="IPR039633">
    <property type="entry name" value="PAP"/>
</dbReference>
<dbReference type="EMBL" id="JAGRRH010000010">
    <property type="protein sequence ID" value="KAG7362727.1"/>
    <property type="molecule type" value="Genomic_DNA"/>
</dbReference>
<protein>
    <submittedName>
        <fullName evidence="2">Plastid lipid-associated PAP/fibrillin family protein</fullName>
    </submittedName>
</protein>
<evidence type="ECO:0000313" key="3">
    <source>
        <dbReference type="Proteomes" id="UP000693970"/>
    </source>
</evidence>
<evidence type="ECO:0000256" key="1">
    <source>
        <dbReference type="SAM" id="MobiDB-lite"/>
    </source>
</evidence>
<name>A0A9K3PWU3_9STRA</name>
<dbReference type="OrthoDB" id="189024at2759"/>
<accession>A0A9K3PWU3</accession>
<comment type="caution">
    <text evidence="2">The sequence shown here is derived from an EMBL/GenBank/DDBJ whole genome shotgun (WGS) entry which is preliminary data.</text>
</comment>
<dbReference type="AlphaFoldDB" id="A0A9K3PWU3"/>
<feature type="region of interest" description="Disordered" evidence="1">
    <location>
        <begin position="82"/>
        <end position="102"/>
    </location>
</feature>
<gene>
    <name evidence="2" type="ORF">IV203_026087</name>
</gene>
<organism evidence="2 3">
    <name type="scientific">Nitzschia inconspicua</name>
    <dbReference type="NCBI Taxonomy" id="303405"/>
    <lineage>
        <taxon>Eukaryota</taxon>
        <taxon>Sar</taxon>
        <taxon>Stramenopiles</taxon>
        <taxon>Ochrophyta</taxon>
        <taxon>Bacillariophyta</taxon>
        <taxon>Bacillariophyceae</taxon>
        <taxon>Bacillariophycidae</taxon>
        <taxon>Bacillariales</taxon>
        <taxon>Bacillariaceae</taxon>
        <taxon>Nitzschia</taxon>
    </lineage>
</organism>
<reference evidence="2" key="1">
    <citation type="journal article" date="2021" name="Sci. Rep.">
        <title>Diploid genomic architecture of Nitzschia inconspicua, an elite biomass production diatom.</title>
        <authorList>
            <person name="Oliver A."/>
            <person name="Podell S."/>
            <person name="Pinowska A."/>
            <person name="Traller J.C."/>
            <person name="Smith S.R."/>
            <person name="McClure R."/>
            <person name="Beliaev A."/>
            <person name="Bohutskyi P."/>
            <person name="Hill E.A."/>
            <person name="Rabines A."/>
            <person name="Zheng H."/>
            <person name="Allen L.Z."/>
            <person name="Kuo A."/>
            <person name="Grigoriev I.V."/>
            <person name="Allen A.E."/>
            <person name="Hazlebeck D."/>
            <person name="Allen E.E."/>
        </authorList>
    </citation>
    <scope>NUCLEOTIDE SEQUENCE</scope>
    <source>
        <strain evidence="2">Hildebrandi</strain>
    </source>
</reference>
<dbReference type="PANTHER" id="PTHR31906">
    <property type="entry name" value="PLASTID-LIPID-ASSOCIATED PROTEIN 4, CHLOROPLASTIC-RELATED"/>
    <property type="match status" value="1"/>
</dbReference>
<feature type="region of interest" description="Disordered" evidence="1">
    <location>
        <begin position="401"/>
        <end position="420"/>
    </location>
</feature>
<sequence>MSHVSSASTIKRIQIVSLLVAAACCGWRSLLLLSIPTAFSFSVQLPSSRRTLLSHTTGLDSAGFGPSLSITRQRQPWTCSIRGKNNHNKELSASTSNASEGAARTVEQREQQQQQIQALFDKYATNGLLDKPTLETMPPFAELLSGGDLLQEEWNDIWDAAPKQDEGNDPTLPKVNVKAFAQIYHDVDDLFEDVEIETDEFDSDVPTTGNVSDQVQQLQQLDDELSAIYQSISNDQGLIGKQSLKKWEEVQKLLTEGLLGEDEFEELWEEAIKSPGTQNEQIGLSGFLNFNVALDELFDFEDEEDDVDNGSTTQQPRSMVVEGDLPPAVLFAQLADSNYLVGMDELKLWVELQEMLEEGDLLPSELQQIYDRHVSDDSSGKLTEEAFQKLYNDIDALFEDDGEENSSTTERQTAVPPRAQDTAKRDLLTFLELIEEGDEGMLPCGLDATEADQKQVLNIVNVLQQQPSNMIQQKQGNVELEDVAGTWELIYSSSSAMKFNKGLSGLGGSFPNGKFASVKQELKVTKFLNDMEYKERIEVNPSSASFDVSVTGSWDLRTSVSLFTGQPSIILNVEPERVNYGPTSTRADHWKSLGPMNMLDLSYLDDDLRIMRGCTSSDTLFIFKKVT</sequence>
<keyword evidence="3" id="KW-1185">Reference proteome</keyword>
<proteinExistence type="predicted"/>
<reference evidence="2" key="2">
    <citation type="submission" date="2021-04" db="EMBL/GenBank/DDBJ databases">
        <authorList>
            <person name="Podell S."/>
        </authorList>
    </citation>
    <scope>NUCLEOTIDE SEQUENCE</scope>
    <source>
        <strain evidence="2">Hildebrandi</strain>
    </source>
</reference>
<dbReference type="Proteomes" id="UP000693970">
    <property type="component" value="Unassembled WGS sequence"/>
</dbReference>
<evidence type="ECO:0000313" key="2">
    <source>
        <dbReference type="EMBL" id="KAG7362727.1"/>
    </source>
</evidence>